<accession>A0A0U3CLJ0</accession>
<dbReference type="Pfam" id="PF02597">
    <property type="entry name" value="ThiS"/>
    <property type="match status" value="1"/>
</dbReference>
<proteinExistence type="predicted"/>
<name>A0A0U3CLJ0_9EURY</name>
<dbReference type="GeneID" id="26736545"/>
<dbReference type="RefSeq" id="WP_058739610.1">
    <property type="nucleotide sequence ID" value="NZ_CP011266.1"/>
</dbReference>
<gene>
    <name evidence="1" type="primary">thiS2</name>
    <name evidence="1" type="ORF">sm9_1604</name>
</gene>
<dbReference type="AlphaFoldDB" id="A0A0U3CLJ0"/>
<dbReference type="Proteomes" id="UP000067738">
    <property type="component" value="Chromosome"/>
</dbReference>
<dbReference type="KEGG" id="mmil:sm9_1604"/>
<reference evidence="1 2" key="1">
    <citation type="submission" date="2015-04" db="EMBL/GenBank/DDBJ databases">
        <title>The complete genome sequence of the rumen methanogen Methanobrevibacter millerae SM9.</title>
        <authorList>
            <person name="Leahy S.C."/>
            <person name="Kelly W.J."/>
            <person name="Pacheco D.M."/>
            <person name="Li D."/>
            <person name="Altermann E."/>
            <person name="Attwood G.T."/>
        </authorList>
    </citation>
    <scope>NUCLEOTIDE SEQUENCE [LARGE SCALE GENOMIC DNA]</scope>
    <source>
        <strain evidence="1 2">SM9</strain>
    </source>
</reference>
<dbReference type="InterPro" id="IPR016155">
    <property type="entry name" value="Mopterin_synth/thiamin_S_b"/>
</dbReference>
<protein>
    <submittedName>
        <fullName evidence="1">Thiamine biosynthesis protein ThiS2</fullName>
    </submittedName>
</protein>
<dbReference type="InterPro" id="IPR012675">
    <property type="entry name" value="Beta-grasp_dom_sf"/>
</dbReference>
<evidence type="ECO:0000313" key="1">
    <source>
        <dbReference type="EMBL" id="ALT69372.1"/>
    </source>
</evidence>
<organism evidence="1 2">
    <name type="scientific">Methanobrevibacter millerae</name>
    <dbReference type="NCBI Taxonomy" id="230361"/>
    <lineage>
        <taxon>Archaea</taxon>
        <taxon>Methanobacteriati</taxon>
        <taxon>Methanobacteriota</taxon>
        <taxon>Methanomada group</taxon>
        <taxon>Methanobacteria</taxon>
        <taxon>Methanobacteriales</taxon>
        <taxon>Methanobacteriaceae</taxon>
        <taxon>Methanobrevibacter</taxon>
    </lineage>
</organism>
<dbReference type="OrthoDB" id="76910at2157"/>
<sequence>MEFTLKFKEINEKRELKSNNYSIKNLLNDLELSSQTIVAKQNGELSIEDNIIREGDEIQLLQIIYGG</sequence>
<evidence type="ECO:0000313" key="2">
    <source>
        <dbReference type="Proteomes" id="UP000067738"/>
    </source>
</evidence>
<dbReference type="PATRIC" id="fig|230361.4.peg.1661"/>
<dbReference type="EMBL" id="CP011266">
    <property type="protein sequence ID" value="ALT69372.1"/>
    <property type="molecule type" value="Genomic_DNA"/>
</dbReference>
<dbReference type="Gene3D" id="3.10.20.30">
    <property type="match status" value="1"/>
</dbReference>
<dbReference type="SUPFAM" id="SSF54285">
    <property type="entry name" value="MoaD/ThiS"/>
    <property type="match status" value="1"/>
</dbReference>
<keyword evidence="2" id="KW-1185">Reference proteome</keyword>
<dbReference type="InterPro" id="IPR003749">
    <property type="entry name" value="ThiS/MoaD-like"/>
</dbReference>